<dbReference type="Proteomes" id="UP001295444">
    <property type="component" value="Chromosome 11"/>
</dbReference>
<dbReference type="Pfam" id="PF00207">
    <property type="entry name" value="A2M"/>
    <property type="match status" value="1"/>
</dbReference>
<dbReference type="Pfam" id="PF03372">
    <property type="entry name" value="Exo_endo_phos"/>
    <property type="match status" value="1"/>
</dbReference>
<dbReference type="Gene3D" id="2.20.130.20">
    <property type="match status" value="1"/>
</dbReference>
<evidence type="ECO:0000259" key="3">
    <source>
        <dbReference type="SMART" id="SM01360"/>
    </source>
</evidence>
<dbReference type="SUPFAM" id="SSF81296">
    <property type="entry name" value="E set domains"/>
    <property type="match status" value="1"/>
</dbReference>
<feature type="compositionally biased region" description="Polar residues" evidence="1">
    <location>
        <begin position="548"/>
        <end position="558"/>
    </location>
</feature>
<gene>
    <name evidence="4" type="ORF">PECUL_23A018386</name>
</gene>
<organism evidence="4 5">
    <name type="scientific">Pelobates cultripes</name>
    <name type="common">Western spadefoot toad</name>
    <dbReference type="NCBI Taxonomy" id="61616"/>
    <lineage>
        <taxon>Eukaryota</taxon>
        <taxon>Metazoa</taxon>
        <taxon>Chordata</taxon>
        <taxon>Craniata</taxon>
        <taxon>Vertebrata</taxon>
        <taxon>Euteleostomi</taxon>
        <taxon>Amphibia</taxon>
        <taxon>Batrachia</taxon>
        <taxon>Anura</taxon>
        <taxon>Pelobatoidea</taxon>
        <taxon>Pelobatidae</taxon>
        <taxon>Pelobates</taxon>
    </lineage>
</organism>
<dbReference type="EMBL" id="OW240922">
    <property type="protein sequence ID" value="CAH2323287.1"/>
    <property type="molecule type" value="Genomic_DNA"/>
</dbReference>
<feature type="domain" description="Alpha-2-macroglobulin bait region" evidence="2">
    <location>
        <begin position="56"/>
        <end position="178"/>
    </location>
</feature>
<evidence type="ECO:0000256" key="1">
    <source>
        <dbReference type="SAM" id="MobiDB-lite"/>
    </source>
</evidence>
<evidence type="ECO:0000259" key="2">
    <source>
        <dbReference type="SMART" id="SM01359"/>
    </source>
</evidence>
<dbReference type="SUPFAM" id="SSF56219">
    <property type="entry name" value="DNase I-like"/>
    <property type="match status" value="1"/>
</dbReference>
<evidence type="ECO:0000313" key="4">
    <source>
        <dbReference type="EMBL" id="CAH2323287.1"/>
    </source>
</evidence>
<dbReference type="Gene3D" id="2.60.40.10">
    <property type="entry name" value="Immunoglobulins"/>
    <property type="match status" value="1"/>
</dbReference>
<dbReference type="Gene3D" id="3.60.10.10">
    <property type="entry name" value="Endonuclease/exonuclease/phosphatase"/>
    <property type="match status" value="1"/>
</dbReference>
<sequence>MTASSSSSVQESESNSPQAALILLALLLASSRVEDLLASLHGCLAPLPASSRVAELLTSLPRCLALLPASGRVVGFLRIDLGLNVILFFTALNGTFSIDLSVTSELAPSAQLIVYALLEEEVVADTANLNVDSCFQNQVSLTFSEEKATPASSIDVQVTGAPMSLCGIRVIDSSLLILSPYESFNADAVYNSLRYSSVYGYNVGGFDLEEPAPPCEDANKKIFYNGGYYTQTSSNSEGDTYNTLKQIGMIIGTNARLKKPVVCGMEPEVGRPVPFHGGGQGFGGIPFRADMKVSSGLGGGFGGGGGGFSIVTVRKNFVETFVWKMVLLDSEGRATLTEIIPDTITEWKGSLFCISENKGLGMTRSYSNLTSFMPFFMELSMPYSIIRGETLVLAAVISNYMDICANVTALLSPSKDFTAQLQSNKDPKKKNTDPDSQCICNKQRASFTYHVQAKTLGEISIVGSGVTSHIGQSCKGPSDASQPLRNDTVIQTLRVETQHHLASLLTEAKLQAMLDAQSAQLIAQFQAAIAAESSSSLRRPTMERITRNRASANTSNLGNPAERSTWLPPHGTLTPASGRPHSWHTEPGDYQPEPLLPHLGSPTVIQIEHYGEKDNMSHVRSLASVLDCFRPYLFIGASRSIPSGTWKLGSRMSPCKDVGGGDACIHVEKGITNTSLTTDIPPVRSSLTYNTRGPRHRVLRSAPPEPPLTRRRAGLVNLTRYNQWCTYRSTRSPFLSSLFPVLVLIPVPTSHQITRAVDIRTSYNYYTMRVISYNVKGLNSPAKRQALYREASKLQGDILCLQETHFKRSDHLRLQIRQYPYQFHATADTKSKGVSILISNQLSFSLIRKISDTQDRYLIIVANINEQTYTIAQLQRAAKRLASTLTNYNLYDI</sequence>
<keyword evidence="5" id="KW-1185">Reference proteome</keyword>
<name>A0AAD1TBW7_PELCU</name>
<dbReference type="InterPro" id="IPR036691">
    <property type="entry name" value="Endo/exonu/phosph_ase_sf"/>
</dbReference>
<evidence type="ECO:0000313" key="5">
    <source>
        <dbReference type="Proteomes" id="UP001295444"/>
    </source>
</evidence>
<dbReference type="Gene3D" id="2.60.40.1930">
    <property type="match status" value="1"/>
</dbReference>
<reference evidence="4" key="1">
    <citation type="submission" date="2022-03" db="EMBL/GenBank/DDBJ databases">
        <authorList>
            <person name="Alioto T."/>
            <person name="Alioto T."/>
            <person name="Gomez Garrido J."/>
        </authorList>
    </citation>
    <scope>NUCLEOTIDE SEQUENCE</scope>
</reference>
<dbReference type="Pfam" id="PF07703">
    <property type="entry name" value="A2M_BRD"/>
    <property type="match status" value="1"/>
</dbReference>
<dbReference type="PANTHER" id="PTHR11412:SF173">
    <property type="entry name" value="OVOSTATIN"/>
    <property type="match status" value="1"/>
</dbReference>
<dbReference type="InterPro" id="IPR014756">
    <property type="entry name" value="Ig_E-set"/>
</dbReference>
<feature type="domain" description="Alpha-2-macroglobulin" evidence="3">
    <location>
        <begin position="320"/>
        <end position="411"/>
    </location>
</feature>
<dbReference type="InterPro" id="IPR005135">
    <property type="entry name" value="Endo/exonuclease/phosphatase"/>
</dbReference>
<dbReference type="PANTHER" id="PTHR11412">
    <property type="entry name" value="MACROGLOBULIN / COMPLEMENT"/>
    <property type="match status" value="1"/>
</dbReference>
<accession>A0AAD1TBW7</accession>
<dbReference type="Gene3D" id="6.20.50.160">
    <property type="match status" value="1"/>
</dbReference>
<dbReference type="InterPro" id="IPR001599">
    <property type="entry name" value="Macroglobln_a2"/>
</dbReference>
<dbReference type="GO" id="GO:0004866">
    <property type="term" value="F:endopeptidase inhibitor activity"/>
    <property type="evidence" value="ECO:0007669"/>
    <property type="project" value="InterPro"/>
</dbReference>
<protein>
    <submittedName>
        <fullName evidence="4">Ovostatin-like</fullName>
    </submittedName>
</protein>
<dbReference type="SMART" id="SM01359">
    <property type="entry name" value="A2M_N_2"/>
    <property type="match status" value="1"/>
</dbReference>
<feature type="region of interest" description="Disordered" evidence="1">
    <location>
        <begin position="548"/>
        <end position="592"/>
    </location>
</feature>
<dbReference type="SMART" id="SM01360">
    <property type="entry name" value="A2M"/>
    <property type="match status" value="1"/>
</dbReference>
<dbReference type="InterPro" id="IPR013783">
    <property type="entry name" value="Ig-like_fold"/>
</dbReference>
<dbReference type="InterPro" id="IPR011625">
    <property type="entry name" value="A2M_N_BRD"/>
</dbReference>
<dbReference type="GO" id="GO:0003824">
    <property type="term" value="F:catalytic activity"/>
    <property type="evidence" value="ECO:0007669"/>
    <property type="project" value="InterPro"/>
</dbReference>
<dbReference type="InterPro" id="IPR050473">
    <property type="entry name" value="A2M/Complement_sys"/>
</dbReference>
<dbReference type="AlphaFoldDB" id="A0AAD1TBW7"/>
<proteinExistence type="predicted"/>